<organism evidence="2 3">
    <name type="scientific">Gibberella subglutinans</name>
    <name type="common">Fusarium subglutinans</name>
    <dbReference type="NCBI Taxonomy" id="42677"/>
    <lineage>
        <taxon>Eukaryota</taxon>
        <taxon>Fungi</taxon>
        <taxon>Dikarya</taxon>
        <taxon>Ascomycota</taxon>
        <taxon>Pezizomycotina</taxon>
        <taxon>Sordariomycetes</taxon>
        <taxon>Hypocreomycetidae</taxon>
        <taxon>Hypocreales</taxon>
        <taxon>Nectriaceae</taxon>
        <taxon>Fusarium</taxon>
        <taxon>Fusarium fujikuroi species complex</taxon>
    </lineage>
</organism>
<name>A0A8H5Q7N7_GIBSU</name>
<dbReference type="GeneID" id="59314940"/>
<dbReference type="RefSeq" id="XP_036541967.1">
    <property type="nucleotide sequence ID" value="XM_036680222.1"/>
</dbReference>
<dbReference type="AlphaFoldDB" id="A0A8H5Q7N7"/>
<comment type="caution">
    <text evidence="2">The sequence shown here is derived from an EMBL/GenBank/DDBJ whole genome shotgun (WGS) entry which is preliminary data.</text>
</comment>
<evidence type="ECO:0000313" key="3">
    <source>
        <dbReference type="Proteomes" id="UP000547976"/>
    </source>
</evidence>
<evidence type="ECO:0000313" key="2">
    <source>
        <dbReference type="EMBL" id="KAF5611170.1"/>
    </source>
</evidence>
<dbReference type="OrthoDB" id="4970011at2759"/>
<gene>
    <name evidence="2" type="ORF">FSUBG_2449</name>
</gene>
<dbReference type="Proteomes" id="UP000547976">
    <property type="component" value="Unassembled WGS sequence"/>
</dbReference>
<feature type="coiled-coil region" evidence="1">
    <location>
        <begin position="136"/>
        <end position="163"/>
    </location>
</feature>
<evidence type="ECO:0000256" key="1">
    <source>
        <dbReference type="SAM" id="Coils"/>
    </source>
</evidence>
<dbReference type="EMBL" id="JAAOAV010000021">
    <property type="protein sequence ID" value="KAF5611170.1"/>
    <property type="molecule type" value="Genomic_DNA"/>
</dbReference>
<reference evidence="2 3" key="1">
    <citation type="submission" date="2020-05" db="EMBL/GenBank/DDBJ databases">
        <title>Identification and distribution of gene clusters putatively required for synthesis of sphingolipid metabolism inhibitors in phylogenetically diverse species of the filamentous fungus Fusarium.</title>
        <authorList>
            <person name="Kim H.-S."/>
            <person name="Busman M."/>
            <person name="Brown D.W."/>
            <person name="Divon H."/>
            <person name="Uhlig S."/>
            <person name="Proctor R.H."/>
        </authorList>
    </citation>
    <scope>NUCLEOTIDE SEQUENCE [LARGE SCALE GENOMIC DNA]</scope>
    <source>
        <strain evidence="2 3">NRRL 66333</strain>
    </source>
</reference>
<sequence>MNGVESSCNEIADPEPKATQITAVEVVDEGDVMILSDDPGNSLTAAIRIVEKFKENAPGLPTKIWNKQVKGPWWYNITYENWFILVGIYRLEKLGSSAIGAGIKQAMEQRYGGNIGTDLTWRNHPVDHGQHARHLLTQVATKVIELQETITELQKAVKDQQKISKALLVITKVPRRLPKTTTNEWRIGPATVKKMTMRSICSYLSRE</sequence>
<accession>A0A8H5Q7N7</accession>
<protein>
    <submittedName>
        <fullName evidence="2">Uncharacterized protein</fullName>
    </submittedName>
</protein>
<keyword evidence="1" id="KW-0175">Coiled coil</keyword>
<proteinExistence type="predicted"/>
<keyword evidence="3" id="KW-1185">Reference proteome</keyword>